<dbReference type="Proteomes" id="UP000238322">
    <property type="component" value="Unassembled WGS sequence"/>
</dbReference>
<sequence length="381" mass="42211">MSPPFKPTVAGSWLLRSLTFCLSIWLIGTASTALADRLILRDLTLIQDVTVIGFDEEGVKVTDNNLIPWYEIELGTVSPDKQTDFDRLRDELGIPLFRIHQRLKVGDYAGAREPAEQVFSRYKDRESNVALMVCLATMWGRLAEGDRASAVEAYFCALRILRSNRAEVSKLPGSRRPDFDKSTGLTGDLLPLFFDKQKAATALPQATAAAKQLGSGTPDGVFVYLGSLAIAAEQFPEGEAWEKKIRSGNLVVKEWHDLLSAYALIQKGNLQEAHDLLEPNINALQRWNQPVAWYLLGVSGTRSKEFVAIENGILDLLHLPAVYGHEHPELSAAALAETDTALQRIQQSDRVTGVRHQLLFFYGGTLHAEQLRTKLNSSSTP</sequence>
<name>A0A2S8FKI9_9BACT</name>
<evidence type="ECO:0000313" key="2">
    <source>
        <dbReference type="Proteomes" id="UP000238322"/>
    </source>
</evidence>
<comment type="caution">
    <text evidence="1">The sequence shown here is derived from an EMBL/GenBank/DDBJ whole genome shotgun (WGS) entry which is preliminary data.</text>
</comment>
<organism evidence="1 2">
    <name type="scientific">Blastopirellula marina</name>
    <dbReference type="NCBI Taxonomy" id="124"/>
    <lineage>
        <taxon>Bacteria</taxon>
        <taxon>Pseudomonadati</taxon>
        <taxon>Planctomycetota</taxon>
        <taxon>Planctomycetia</taxon>
        <taxon>Pirellulales</taxon>
        <taxon>Pirellulaceae</taxon>
        <taxon>Blastopirellula</taxon>
    </lineage>
</organism>
<evidence type="ECO:0008006" key="3">
    <source>
        <dbReference type="Google" id="ProtNLM"/>
    </source>
</evidence>
<evidence type="ECO:0000313" key="1">
    <source>
        <dbReference type="EMBL" id="PQO32444.1"/>
    </source>
</evidence>
<proteinExistence type="predicted"/>
<dbReference type="OrthoDB" id="247609at2"/>
<gene>
    <name evidence="1" type="ORF">C5Y83_19690</name>
</gene>
<protein>
    <recommendedName>
        <fullName evidence="3">Tetratricopeptide repeat protein</fullName>
    </recommendedName>
</protein>
<reference evidence="1 2" key="1">
    <citation type="submission" date="2018-02" db="EMBL/GenBank/DDBJ databases">
        <title>Comparative genomes isolates from brazilian mangrove.</title>
        <authorList>
            <person name="Araujo J.E."/>
            <person name="Taketani R.G."/>
            <person name="Silva M.C.P."/>
            <person name="Loureco M.V."/>
            <person name="Andreote F.D."/>
        </authorList>
    </citation>
    <scope>NUCLEOTIDE SEQUENCE [LARGE SCALE GENOMIC DNA]</scope>
    <source>
        <strain evidence="1 2">Hex-1 MGV</strain>
    </source>
</reference>
<dbReference type="EMBL" id="PUHY01000012">
    <property type="protein sequence ID" value="PQO32444.1"/>
    <property type="molecule type" value="Genomic_DNA"/>
</dbReference>
<accession>A0A2S8FKI9</accession>
<dbReference type="RefSeq" id="WP_105331456.1">
    <property type="nucleotide sequence ID" value="NZ_PUHY01000012.1"/>
</dbReference>
<dbReference type="AlphaFoldDB" id="A0A2S8FKI9"/>